<name>A0A8J5XSG3_DIALT</name>
<accession>A0A8J5XSG3</accession>
<dbReference type="InterPro" id="IPR020946">
    <property type="entry name" value="Flavin_mOase-like"/>
</dbReference>
<dbReference type="PANTHER" id="PTHR23023">
    <property type="entry name" value="DIMETHYLANILINE MONOOXYGENASE"/>
    <property type="match status" value="1"/>
</dbReference>
<dbReference type="PIRSF" id="PIRSF000332">
    <property type="entry name" value="FMO"/>
    <property type="match status" value="1"/>
</dbReference>
<protein>
    <recommendedName>
        <fullName evidence="10">Flavin-containing monooxygenase</fullName>
    </recommendedName>
</protein>
<evidence type="ECO:0000256" key="2">
    <source>
        <dbReference type="ARBA" id="ARBA00009183"/>
    </source>
</evidence>
<keyword evidence="6" id="KW-0560">Oxidoreductase</keyword>
<dbReference type="GO" id="GO:0004499">
    <property type="term" value="F:N,N-dimethylaniline monooxygenase activity"/>
    <property type="evidence" value="ECO:0007669"/>
    <property type="project" value="InterPro"/>
</dbReference>
<reference evidence="8" key="1">
    <citation type="submission" date="2021-05" db="EMBL/GenBank/DDBJ databases">
        <title>The genome of the haptophyte Pavlova lutheri (Diacronema luteri, Pavlovales) - a model for lipid biosynthesis in eukaryotic algae.</title>
        <authorList>
            <person name="Hulatt C.J."/>
            <person name="Posewitz M.C."/>
        </authorList>
    </citation>
    <scope>NUCLEOTIDE SEQUENCE</scope>
    <source>
        <strain evidence="8">NIVA-4/92</strain>
    </source>
</reference>
<keyword evidence="9" id="KW-1185">Reference proteome</keyword>
<dbReference type="InterPro" id="IPR000960">
    <property type="entry name" value="Flavin_mOase"/>
</dbReference>
<gene>
    <name evidence="8" type="ORF">KFE25_006634</name>
</gene>
<dbReference type="FunFam" id="3.50.50.60:FF:000138">
    <property type="entry name" value="Flavin-containing monooxygenase"/>
    <property type="match status" value="1"/>
</dbReference>
<comment type="similarity">
    <text evidence="2">Belongs to the FMO family.</text>
</comment>
<dbReference type="InterPro" id="IPR036188">
    <property type="entry name" value="FAD/NAD-bd_sf"/>
</dbReference>
<evidence type="ECO:0000313" key="9">
    <source>
        <dbReference type="Proteomes" id="UP000751190"/>
    </source>
</evidence>
<dbReference type="PRINTS" id="PR00370">
    <property type="entry name" value="FMOXYGENASE"/>
</dbReference>
<keyword evidence="3" id="KW-0285">Flavoprotein</keyword>
<dbReference type="Pfam" id="PF00743">
    <property type="entry name" value="FMO-like"/>
    <property type="match status" value="2"/>
</dbReference>
<evidence type="ECO:0008006" key="10">
    <source>
        <dbReference type="Google" id="ProtNLM"/>
    </source>
</evidence>
<organism evidence="8 9">
    <name type="scientific">Diacronema lutheri</name>
    <name type="common">Unicellular marine alga</name>
    <name type="synonym">Monochrysis lutheri</name>
    <dbReference type="NCBI Taxonomy" id="2081491"/>
    <lineage>
        <taxon>Eukaryota</taxon>
        <taxon>Haptista</taxon>
        <taxon>Haptophyta</taxon>
        <taxon>Pavlovophyceae</taxon>
        <taxon>Pavlovales</taxon>
        <taxon>Pavlovaceae</taxon>
        <taxon>Diacronema</taxon>
    </lineage>
</organism>
<comment type="caution">
    <text evidence="8">The sequence shown here is derived from an EMBL/GenBank/DDBJ whole genome shotgun (WGS) entry which is preliminary data.</text>
</comment>
<keyword evidence="4" id="KW-0274">FAD</keyword>
<evidence type="ECO:0000256" key="6">
    <source>
        <dbReference type="ARBA" id="ARBA00023002"/>
    </source>
</evidence>
<evidence type="ECO:0000256" key="3">
    <source>
        <dbReference type="ARBA" id="ARBA00022630"/>
    </source>
</evidence>
<proteinExistence type="inferred from homology"/>
<dbReference type="SUPFAM" id="SSF51905">
    <property type="entry name" value="FAD/NAD(P)-binding domain"/>
    <property type="match status" value="2"/>
</dbReference>
<keyword evidence="7" id="KW-0503">Monooxygenase</keyword>
<evidence type="ECO:0000256" key="1">
    <source>
        <dbReference type="ARBA" id="ARBA00001974"/>
    </source>
</evidence>
<dbReference type="OrthoDB" id="66881at2759"/>
<comment type="cofactor">
    <cofactor evidence="1">
        <name>FAD</name>
        <dbReference type="ChEBI" id="CHEBI:57692"/>
    </cofactor>
</comment>
<keyword evidence="5" id="KW-0521">NADP</keyword>
<evidence type="ECO:0000256" key="7">
    <source>
        <dbReference type="ARBA" id="ARBA00023033"/>
    </source>
</evidence>
<dbReference type="AlphaFoldDB" id="A0A8J5XSG3"/>
<sequence>MQRVAVIGAGPSGLSALRAFQAKAEQGEPIPTVVCFERQSDWGGQWNATWRVGTDELGEPVHSSMYPNLWSNGPKECLELADYSFEEHFGRPIPSYPPRAVLADYIAGRARKAGVRSWIRFSSAVRMVRFDAATSTFSVTVHNLTEDAMYTETFDYLIVASGHFSVPHVPQVDGMETFRGRVLHAHDFRNASEFKGQRVLIVGRSYSAEDIGSQVWKFGAASVTISYRSAPMAFDALPPNWSQCPQLKRVDGSACHFLDGTSGEFDSIILCTGYVHHYPFLPDELRLRTPTSLYPRGLYRGVVWMRNPRVFYLGSQDQWYTFSHFDLMAWWARDVILGRIALPPQAQMEADTDAWAKRESTLVGDQQAVEFQGDHARALQRETDYPYFDTGAVDRLFVEFEHAKHQDFMGYRDLSHRSIITGTVAPAPCMPWRSKMDDSVAGFLHQHGHDR</sequence>
<dbReference type="OMA" id="VEHWRDQ"/>
<evidence type="ECO:0000256" key="5">
    <source>
        <dbReference type="ARBA" id="ARBA00022857"/>
    </source>
</evidence>
<dbReference type="Gene3D" id="3.50.50.60">
    <property type="entry name" value="FAD/NAD(P)-binding domain"/>
    <property type="match status" value="2"/>
</dbReference>
<dbReference type="Proteomes" id="UP000751190">
    <property type="component" value="Unassembled WGS sequence"/>
</dbReference>
<dbReference type="GO" id="GO:0050661">
    <property type="term" value="F:NADP binding"/>
    <property type="evidence" value="ECO:0007669"/>
    <property type="project" value="InterPro"/>
</dbReference>
<evidence type="ECO:0000256" key="4">
    <source>
        <dbReference type="ARBA" id="ARBA00022827"/>
    </source>
</evidence>
<evidence type="ECO:0000313" key="8">
    <source>
        <dbReference type="EMBL" id="KAG8467582.1"/>
    </source>
</evidence>
<dbReference type="EMBL" id="JAGTXO010000005">
    <property type="protein sequence ID" value="KAG8467582.1"/>
    <property type="molecule type" value="Genomic_DNA"/>
</dbReference>
<dbReference type="InterPro" id="IPR050346">
    <property type="entry name" value="FMO-like"/>
</dbReference>
<dbReference type="GO" id="GO:0050660">
    <property type="term" value="F:flavin adenine dinucleotide binding"/>
    <property type="evidence" value="ECO:0007669"/>
    <property type="project" value="InterPro"/>
</dbReference>